<gene>
    <name evidence="1" type="ORF">S12H4_49340</name>
</gene>
<comment type="caution">
    <text evidence="1">The sequence shown here is derived from an EMBL/GenBank/DDBJ whole genome shotgun (WGS) entry which is preliminary data.</text>
</comment>
<proteinExistence type="predicted"/>
<dbReference type="AlphaFoldDB" id="X1VCE7"/>
<name>X1VCE7_9ZZZZ</name>
<reference evidence="1" key="1">
    <citation type="journal article" date="2014" name="Front. Microbiol.">
        <title>High frequency of phylogenetically diverse reductive dehalogenase-homologous genes in deep subseafloor sedimentary metagenomes.</title>
        <authorList>
            <person name="Kawai M."/>
            <person name="Futagami T."/>
            <person name="Toyoda A."/>
            <person name="Takaki Y."/>
            <person name="Nishi S."/>
            <person name="Hori S."/>
            <person name="Arai W."/>
            <person name="Tsubouchi T."/>
            <person name="Morono Y."/>
            <person name="Uchiyama I."/>
            <person name="Ito T."/>
            <person name="Fujiyama A."/>
            <person name="Inagaki F."/>
            <person name="Takami H."/>
        </authorList>
    </citation>
    <scope>NUCLEOTIDE SEQUENCE</scope>
    <source>
        <strain evidence="1">Expedition CK06-06</strain>
    </source>
</reference>
<protein>
    <submittedName>
        <fullName evidence="1">Uncharacterized protein</fullName>
    </submittedName>
</protein>
<accession>X1VCE7</accession>
<organism evidence="1">
    <name type="scientific">marine sediment metagenome</name>
    <dbReference type="NCBI Taxonomy" id="412755"/>
    <lineage>
        <taxon>unclassified sequences</taxon>
        <taxon>metagenomes</taxon>
        <taxon>ecological metagenomes</taxon>
    </lineage>
</organism>
<dbReference type="EMBL" id="BARW01030939">
    <property type="protein sequence ID" value="GAJ11371.1"/>
    <property type="molecule type" value="Genomic_DNA"/>
</dbReference>
<evidence type="ECO:0000313" key="1">
    <source>
        <dbReference type="EMBL" id="GAJ11371.1"/>
    </source>
</evidence>
<sequence>MVENIAERLSLFKDYSLIPQHVTLEQLKVGMKEKPQRMEFITEIIDNNVRWPSNGRHINKNSNCEVSGEAFFGFKVLLGLSPITGLINRFNLYLGTFGSPLFPYLKSRDLLQLHYASVMGVETKNGAMPSFSVEAGYKARIILFGFVGYYITISPFIPKFLLTFWDAFLGFAEYIEVHWSDYVEP</sequence>